<dbReference type="Gene3D" id="1.10.1200.10">
    <property type="entry name" value="ACP-like"/>
    <property type="match status" value="1"/>
</dbReference>
<keyword evidence="12" id="KW-0496">Mitochondrion</keyword>
<reference evidence="16" key="1">
    <citation type="submission" date="2020-04" db="EMBL/GenBank/DDBJ databases">
        <authorList>
            <person name="Neveu A P."/>
        </authorList>
    </citation>
    <scope>NUCLEOTIDE SEQUENCE</scope>
    <source>
        <tissue evidence="16">Whole embryo</tissue>
    </source>
</reference>
<keyword evidence="13 14" id="KW-0275">Fatty acid biosynthesis</keyword>
<name>A0A6F9DMQ3_9ASCI</name>
<feature type="domain" description="Carrier" evidence="15">
    <location>
        <begin position="73"/>
        <end position="148"/>
    </location>
</feature>
<keyword evidence="10" id="KW-0249">Electron transport</keyword>
<comment type="subcellular location">
    <subcellularLocation>
        <location evidence="1">Mitochondrion</location>
    </subcellularLocation>
</comment>
<dbReference type="PANTHER" id="PTHR20863:SF28">
    <property type="entry name" value="ACYL CARRIER PROTEIN, MITOCHONDRIAL"/>
    <property type="match status" value="1"/>
</dbReference>
<dbReference type="SUPFAM" id="SSF47336">
    <property type="entry name" value="ACP-like"/>
    <property type="match status" value="1"/>
</dbReference>
<evidence type="ECO:0000256" key="7">
    <source>
        <dbReference type="ARBA" id="ARBA00022553"/>
    </source>
</evidence>
<dbReference type="InterPro" id="IPR009081">
    <property type="entry name" value="PP-bd_ACP"/>
</dbReference>
<keyword evidence="7" id="KW-0597">Phosphoprotein</keyword>
<evidence type="ECO:0000256" key="5">
    <source>
        <dbReference type="ARBA" id="ARBA00022450"/>
    </source>
</evidence>
<evidence type="ECO:0000256" key="14">
    <source>
        <dbReference type="RuleBase" id="RU000722"/>
    </source>
</evidence>
<dbReference type="HAMAP" id="MF_01217">
    <property type="entry name" value="Acyl_carrier"/>
    <property type="match status" value="1"/>
</dbReference>
<dbReference type="InterPro" id="IPR003231">
    <property type="entry name" value="ACP"/>
</dbReference>
<keyword evidence="6 14" id="KW-0444">Lipid biosynthesis</keyword>
<comment type="similarity">
    <text evidence="3">Belongs to the acyl carrier protein (ACP) family.</text>
</comment>
<evidence type="ECO:0000256" key="8">
    <source>
        <dbReference type="ARBA" id="ARBA00022832"/>
    </source>
</evidence>
<evidence type="ECO:0000256" key="3">
    <source>
        <dbReference type="ARBA" id="ARBA00010930"/>
    </source>
</evidence>
<evidence type="ECO:0000256" key="9">
    <source>
        <dbReference type="ARBA" id="ARBA00022946"/>
    </source>
</evidence>
<keyword evidence="5 14" id="KW-0596">Phosphopantetheine</keyword>
<evidence type="ECO:0000313" key="16">
    <source>
        <dbReference type="EMBL" id="CAB3264253.1"/>
    </source>
</evidence>
<keyword evidence="11" id="KW-0443">Lipid metabolism</keyword>
<gene>
    <name evidence="16" type="primary">Ndufab1</name>
</gene>
<evidence type="ECO:0000256" key="10">
    <source>
        <dbReference type="ARBA" id="ARBA00022982"/>
    </source>
</evidence>
<keyword evidence="9" id="KW-0809">Transit peptide</keyword>
<dbReference type="GO" id="GO:0000035">
    <property type="term" value="F:acyl binding"/>
    <property type="evidence" value="ECO:0007669"/>
    <property type="project" value="TreeGrafter"/>
</dbReference>
<dbReference type="PROSITE" id="PS50075">
    <property type="entry name" value="CARRIER"/>
    <property type="match status" value="1"/>
</dbReference>
<dbReference type="EMBL" id="LR788391">
    <property type="protein sequence ID" value="CAB3264253.1"/>
    <property type="molecule type" value="mRNA"/>
</dbReference>
<evidence type="ECO:0000256" key="2">
    <source>
        <dbReference type="ARBA" id="ARBA00005194"/>
    </source>
</evidence>
<evidence type="ECO:0000256" key="1">
    <source>
        <dbReference type="ARBA" id="ARBA00004173"/>
    </source>
</evidence>
<evidence type="ECO:0000256" key="13">
    <source>
        <dbReference type="ARBA" id="ARBA00023160"/>
    </source>
</evidence>
<dbReference type="PANTHER" id="PTHR20863">
    <property type="entry name" value="ACYL CARRIER PROTEIN"/>
    <property type="match status" value="1"/>
</dbReference>
<evidence type="ECO:0000256" key="12">
    <source>
        <dbReference type="ARBA" id="ARBA00023128"/>
    </source>
</evidence>
<dbReference type="FunFam" id="1.10.1200.10:FF:000003">
    <property type="entry name" value="Acyl carrier protein"/>
    <property type="match status" value="1"/>
</dbReference>
<evidence type="ECO:0000256" key="4">
    <source>
        <dbReference type="ARBA" id="ARBA00022448"/>
    </source>
</evidence>
<comment type="function">
    <text evidence="14">Carrier of the growing fatty acid chain in fatty acid biosynthesis.</text>
</comment>
<accession>A0A6F9DMQ3</accession>
<sequence length="152" mass="17448">MAYFAKSLNLSRFISRQSLQRISMINCGRCFSNICMRSLQPNNTENKPNYAKIQTPVFSMPKRLMSLDPSTINEISHRVMDILKLYDKIEESKLQLGSHFMNDLGLDSLDHVEIVMAVENEFGHHIPDIDAEKLLTPQELIDYLADKFDVAV</sequence>
<dbReference type="Pfam" id="PF00550">
    <property type="entry name" value="PP-binding"/>
    <property type="match status" value="1"/>
</dbReference>
<keyword evidence="4" id="KW-0813">Transport</keyword>
<dbReference type="GO" id="GO:0005739">
    <property type="term" value="C:mitochondrion"/>
    <property type="evidence" value="ECO:0007669"/>
    <property type="project" value="UniProtKB-SubCell"/>
</dbReference>
<dbReference type="AlphaFoldDB" id="A0A6F9DMQ3"/>
<evidence type="ECO:0000256" key="6">
    <source>
        <dbReference type="ARBA" id="ARBA00022516"/>
    </source>
</evidence>
<dbReference type="GO" id="GO:0000036">
    <property type="term" value="F:acyl carrier activity"/>
    <property type="evidence" value="ECO:0007669"/>
    <property type="project" value="TreeGrafter"/>
</dbReference>
<dbReference type="InterPro" id="IPR036736">
    <property type="entry name" value="ACP-like_sf"/>
</dbReference>
<comment type="pathway">
    <text evidence="2">Lipid metabolism; fatty acid biosynthesis.</text>
</comment>
<evidence type="ECO:0000256" key="11">
    <source>
        <dbReference type="ARBA" id="ARBA00023098"/>
    </source>
</evidence>
<evidence type="ECO:0000259" key="15">
    <source>
        <dbReference type="PROSITE" id="PS50075"/>
    </source>
</evidence>
<protein>
    <recommendedName>
        <fullName evidence="14">Acyl carrier protein</fullName>
    </recommendedName>
</protein>
<organism evidence="16">
    <name type="scientific">Phallusia mammillata</name>
    <dbReference type="NCBI Taxonomy" id="59560"/>
    <lineage>
        <taxon>Eukaryota</taxon>
        <taxon>Metazoa</taxon>
        <taxon>Chordata</taxon>
        <taxon>Tunicata</taxon>
        <taxon>Ascidiacea</taxon>
        <taxon>Phlebobranchia</taxon>
        <taxon>Ascidiidae</taxon>
        <taxon>Phallusia</taxon>
    </lineage>
</organism>
<proteinExistence type="evidence at transcript level"/>
<keyword evidence="8" id="KW-0276">Fatty acid metabolism</keyword>